<reference evidence="3 4" key="1">
    <citation type="submission" date="2016-05" db="EMBL/GenBank/DDBJ databases">
        <title>Comparative analysis of secretome profiles of manganese(II)-oxidizing ascomycete fungi.</title>
        <authorList>
            <consortium name="DOE Joint Genome Institute"/>
            <person name="Zeiner C.A."/>
            <person name="Purvine S.O."/>
            <person name="Zink E.M."/>
            <person name="Wu S."/>
            <person name="Pasa-Tolic L."/>
            <person name="Chaput D.L."/>
            <person name="Haridas S."/>
            <person name="Grigoriev I.V."/>
            <person name="Santelli C.M."/>
            <person name="Hansel C.M."/>
        </authorList>
    </citation>
    <scope>NUCLEOTIDE SEQUENCE [LARGE SCALE GENOMIC DNA]</scope>
    <source>
        <strain evidence="3 4">SRC1lrK2f</strain>
    </source>
</reference>
<name>A0A177DIY2_ALTAL</name>
<dbReference type="RefSeq" id="XP_018384220.1">
    <property type="nucleotide sequence ID" value="XM_018525311.1"/>
</dbReference>
<dbReference type="VEuPathDB" id="FungiDB:CC77DRAFT_1021697"/>
<keyword evidence="2" id="KW-1133">Transmembrane helix</keyword>
<feature type="compositionally biased region" description="Basic and acidic residues" evidence="1">
    <location>
        <begin position="122"/>
        <end position="135"/>
    </location>
</feature>
<protein>
    <recommendedName>
        <fullName evidence="5">Mid2 domain-containing protein</fullName>
    </recommendedName>
</protein>
<evidence type="ECO:0008006" key="5">
    <source>
        <dbReference type="Google" id="ProtNLM"/>
    </source>
</evidence>
<feature type="non-terminal residue" evidence="3">
    <location>
        <position position="150"/>
    </location>
</feature>
<evidence type="ECO:0000313" key="4">
    <source>
        <dbReference type="Proteomes" id="UP000077248"/>
    </source>
</evidence>
<feature type="region of interest" description="Disordered" evidence="1">
    <location>
        <begin position="27"/>
        <end position="75"/>
    </location>
</feature>
<keyword evidence="2" id="KW-0472">Membrane</keyword>
<dbReference type="EMBL" id="KV441482">
    <property type="protein sequence ID" value="OAG18799.1"/>
    <property type="molecule type" value="Genomic_DNA"/>
</dbReference>
<accession>A0A177DIY2</accession>
<dbReference type="KEGG" id="aalt:CC77DRAFT_1021697"/>
<feature type="compositionally biased region" description="Polar residues" evidence="1">
    <location>
        <begin position="57"/>
        <end position="74"/>
    </location>
</feature>
<keyword evidence="4" id="KW-1185">Reference proteome</keyword>
<feature type="compositionally biased region" description="Low complexity" evidence="1">
    <location>
        <begin position="27"/>
        <end position="49"/>
    </location>
</feature>
<dbReference type="Proteomes" id="UP000077248">
    <property type="component" value="Unassembled WGS sequence"/>
</dbReference>
<evidence type="ECO:0000313" key="3">
    <source>
        <dbReference type="EMBL" id="OAG18799.1"/>
    </source>
</evidence>
<keyword evidence="2" id="KW-0812">Transmembrane</keyword>
<dbReference type="GeneID" id="29110905"/>
<evidence type="ECO:0000256" key="1">
    <source>
        <dbReference type="SAM" id="MobiDB-lite"/>
    </source>
</evidence>
<gene>
    <name evidence="3" type="ORF">CC77DRAFT_1021697</name>
</gene>
<evidence type="ECO:0000256" key="2">
    <source>
        <dbReference type="SAM" id="Phobius"/>
    </source>
</evidence>
<proteinExistence type="predicted"/>
<dbReference type="AlphaFoldDB" id="A0A177DIY2"/>
<organism evidence="3 4">
    <name type="scientific">Alternaria alternata</name>
    <name type="common">Alternaria rot fungus</name>
    <name type="synonym">Torula alternata</name>
    <dbReference type="NCBI Taxonomy" id="5599"/>
    <lineage>
        <taxon>Eukaryota</taxon>
        <taxon>Fungi</taxon>
        <taxon>Dikarya</taxon>
        <taxon>Ascomycota</taxon>
        <taxon>Pezizomycotina</taxon>
        <taxon>Dothideomycetes</taxon>
        <taxon>Pleosporomycetidae</taxon>
        <taxon>Pleosporales</taxon>
        <taxon>Pleosporineae</taxon>
        <taxon>Pleosporaceae</taxon>
        <taxon>Alternaria</taxon>
        <taxon>Alternaria sect. Alternaria</taxon>
        <taxon>Alternaria alternata complex</taxon>
    </lineage>
</organism>
<feature type="transmembrane region" description="Helical" evidence="2">
    <location>
        <begin position="79"/>
        <end position="103"/>
    </location>
</feature>
<sequence>MACPDNICDCYEVSVLAATLTPLSTSTPSAIPTASASSSPGTTSAPLTSVTAISELPRSTQGPSPTTAPTSGLSTGAKAGIGVGAVVGGAAVFGLVFWLALVVRKRRKVTSNVSPGVDTGEPEWKDQTRNMRDSNQRVVTGLGEAPNMTG</sequence>
<feature type="region of interest" description="Disordered" evidence="1">
    <location>
        <begin position="112"/>
        <end position="150"/>
    </location>
</feature>